<feature type="compositionally biased region" description="Polar residues" evidence="1">
    <location>
        <begin position="380"/>
        <end position="392"/>
    </location>
</feature>
<evidence type="ECO:0000256" key="1">
    <source>
        <dbReference type="SAM" id="MobiDB-lite"/>
    </source>
</evidence>
<feature type="compositionally biased region" description="Polar residues" evidence="1">
    <location>
        <begin position="317"/>
        <end position="328"/>
    </location>
</feature>
<dbReference type="FunFam" id="2.20.70.10:FF:000056">
    <property type="entry name" value="Formin binding protein 4"/>
    <property type="match status" value="1"/>
</dbReference>
<dbReference type="PANTHER" id="PTHR46697:SF1">
    <property type="entry name" value="FORMIN-BINDING PROTEIN 4"/>
    <property type="match status" value="1"/>
</dbReference>
<dbReference type="PROSITE" id="PS01159">
    <property type="entry name" value="WW_DOMAIN_1"/>
    <property type="match status" value="1"/>
</dbReference>
<reference evidence="3" key="2">
    <citation type="submission" date="2025-09" db="UniProtKB">
        <authorList>
            <consortium name="Ensembl"/>
        </authorList>
    </citation>
    <scope>IDENTIFICATION</scope>
</reference>
<feature type="compositionally biased region" description="Pro residues" evidence="1">
    <location>
        <begin position="628"/>
        <end position="662"/>
    </location>
</feature>
<feature type="compositionally biased region" description="Low complexity" evidence="1">
    <location>
        <begin position="599"/>
        <end position="610"/>
    </location>
</feature>
<evidence type="ECO:0000313" key="4">
    <source>
        <dbReference type="Proteomes" id="UP000261600"/>
    </source>
</evidence>
<dbReference type="Ensembl" id="ENSMALT00000019599.1">
    <property type="protein sequence ID" value="ENSMALP00000019216.1"/>
    <property type="gene ID" value="ENSMALG00000013419.1"/>
</dbReference>
<feature type="compositionally biased region" description="Acidic residues" evidence="1">
    <location>
        <begin position="343"/>
        <end position="354"/>
    </location>
</feature>
<evidence type="ECO:0000313" key="3">
    <source>
        <dbReference type="Ensembl" id="ENSMALP00000019216.1"/>
    </source>
</evidence>
<dbReference type="InterPro" id="IPR001202">
    <property type="entry name" value="WW_dom"/>
</dbReference>
<dbReference type="CDD" id="cd00201">
    <property type="entry name" value="WW"/>
    <property type="match status" value="2"/>
</dbReference>
<feature type="compositionally biased region" description="Pro residues" evidence="1">
    <location>
        <begin position="764"/>
        <end position="789"/>
    </location>
</feature>
<feature type="region of interest" description="Disordered" evidence="1">
    <location>
        <begin position="306"/>
        <end position="354"/>
    </location>
</feature>
<feature type="region of interest" description="Disordered" evidence="1">
    <location>
        <begin position="568"/>
        <end position="724"/>
    </location>
</feature>
<feature type="domain" description="WW" evidence="2">
    <location>
        <begin position="539"/>
        <end position="573"/>
    </location>
</feature>
<dbReference type="CTD" id="23360"/>
<feature type="compositionally biased region" description="Acidic residues" evidence="1">
    <location>
        <begin position="663"/>
        <end position="680"/>
    </location>
</feature>
<feature type="region of interest" description="Disordered" evidence="1">
    <location>
        <begin position="1"/>
        <end position="100"/>
    </location>
</feature>
<dbReference type="Proteomes" id="UP000261600">
    <property type="component" value="Unplaced"/>
</dbReference>
<feature type="compositionally biased region" description="Polar residues" evidence="1">
    <location>
        <begin position="411"/>
        <end position="428"/>
    </location>
</feature>
<reference evidence="3" key="1">
    <citation type="submission" date="2025-08" db="UniProtKB">
        <authorList>
            <consortium name="Ensembl"/>
        </authorList>
    </citation>
    <scope>IDENTIFICATION</scope>
</reference>
<protein>
    <recommendedName>
        <fullName evidence="2">WW domain-containing protein</fullName>
    </recommendedName>
</protein>
<sequence>MGKKSRLTGGAVGRRTILQLSPPGLRGGNAGEREEALSGSDDEQDGDGERFVKKGHTNMKAPAVKATEGLSLLGAYEDSDEDDAGETQRSVANSQRNQSADIDKTLASFMAEIDAITTQPSSEDTTSHPSVPTTTPPRPEVNTQQSATGEGQNQQSTEFEYNTQYSLAGVGVEMGDWQEVWDENSGCYYYWNTLTNEVSWELPHYLADQVQSLEQYANSANGNDTAHAGYYLEENAASVAVLTSVKETKVKDVIESVVGLTSEEEEHRGVAASLLGPLIPSEVKEAEEKWRKRLLKGLDETENCLDSEGEGVCPAGSPSTPLQDSDSVPTDLCTKKQSRDNSDAEEETEEDTVELELALERKKAELRALEEGDVSGGGSSPCSEASQETSGSRGLVLKKKRWKTAFPSAASPDSNSRGSDQQDSTETTLSKVLESVAEGEDKEMDDSEEKTVLKREDVETPELKVETPELKFQIGELANTLTSKMEFLGINKKAISNFQLLLLQTETRIADWREGALNGVYLRRRLQEAAEHIKYYELNATPKGWSCHWDREHRRYFYVRDRTGASQWDFPTEEDKEEDLKGSQGTETETSSQEDTKTSASAGGMIGSSAYDAVTPPAPPQPGAFWPPSQPPLPDSPPPPSHCPSPPPLPPGSPPPPPPPPDSDGEIMEVEMEMDDDNEEPPAPGTEEDGNGRPPLPPGDTGAKTVDSSGPLGKGQKRKSSQLNKAITIGSSPILYTQSAATAAPLMSATAYWGVSAVTAPLIPCEPPVPPVPALPPQPPLPPSQPPFEPLGAKVLPTDKTKKAKKDKSKKSKTKMPSLVKKWQSIQKELDEEEKSSSSDEDREQLNKKSIEEWKQQQFMTGKASKNANFEALPEDWRERLKKRKIMNST</sequence>
<dbReference type="Gene3D" id="2.20.70.10">
    <property type="match status" value="2"/>
</dbReference>
<feature type="compositionally biased region" description="Basic and acidic residues" evidence="1">
    <location>
        <begin position="333"/>
        <end position="342"/>
    </location>
</feature>
<feature type="region of interest" description="Disordered" evidence="1">
    <location>
        <begin position="370"/>
        <end position="428"/>
    </location>
</feature>
<dbReference type="InterPro" id="IPR053076">
    <property type="entry name" value="WW_domain_protein"/>
</dbReference>
<proteinExistence type="predicted"/>
<feature type="compositionally biased region" description="Polar residues" evidence="1">
    <location>
        <begin position="87"/>
        <end position="100"/>
    </location>
</feature>
<feature type="compositionally biased region" description="Basic residues" evidence="1">
    <location>
        <begin position="802"/>
        <end position="814"/>
    </location>
</feature>
<organism evidence="3 4">
    <name type="scientific">Monopterus albus</name>
    <name type="common">Swamp eel</name>
    <dbReference type="NCBI Taxonomy" id="43700"/>
    <lineage>
        <taxon>Eukaryota</taxon>
        <taxon>Metazoa</taxon>
        <taxon>Chordata</taxon>
        <taxon>Craniata</taxon>
        <taxon>Vertebrata</taxon>
        <taxon>Euteleostomi</taxon>
        <taxon>Actinopterygii</taxon>
        <taxon>Neopterygii</taxon>
        <taxon>Teleostei</taxon>
        <taxon>Neoteleostei</taxon>
        <taxon>Acanthomorphata</taxon>
        <taxon>Anabantaria</taxon>
        <taxon>Synbranchiformes</taxon>
        <taxon>Synbranchidae</taxon>
        <taxon>Monopterus</taxon>
    </lineage>
</organism>
<dbReference type="PANTHER" id="PTHR46697">
    <property type="entry name" value="FORMIN-BINDING PROTEIN 4"/>
    <property type="match status" value="1"/>
</dbReference>
<accession>A0A3Q3QSK3</accession>
<feature type="region of interest" description="Disordered" evidence="1">
    <location>
        <begin position="117"/>
        <end position="157"/>
    </location>
</feature>
<feature type="region of interest" description="Disordered" evidence="1">
    <location>
        <begin position="761"/>
        <end position="874"/>
    </location>
</feature>
<dbReference type="InterPro" id="IPR036020">
    <property type="entry name" value="WW_dom_sf"/>
</dbReference>
<dbReference type="SUPFAM" id="SSF51045">
    <property type="entry name" value="WW domain"/>
    <property type="match status" value="2"/>
</dbReference>
<dbReference type="PROSITE" id="PS50020">
    <property type="entry name" value="WW_DOMAIN_2"/>
    <property type="match status" value="2"/>
</dbReference>
<dbReference type="RefSeq" id="XP_020469404.1">
    <property type="nucleotide sequence ID" value="XM_020613748.1"/>
</dbReference>
<feature type="compositionally biased region" description="Basic and acidic residues" evidence="1">
    <location>
        <begin position="835"/>
        <end position="855"/>
    </location>
</feature>
<dbReference type="STRING" id="43700.ENSMALP00000019216"/>
<name>A0A3Q3QSK3_MONAL</name>
<feature type="compositionally biased region" description="Polar residues" evidence="1">
    <location>
        <begin position="583"/>
        <end position="593"/>
    </location>
</feature>
<feature type="domain" description="WW" evidence="2">
    <location>
        <begin position="177"/>
        <end position="205"/>
    </location>
</feature>
<dbReference type="AlphaFoldDB" id="A0A3Q3QSK3"/>
<dbReference type="OrthoDB" id="2444812at2759"/>
<keyword evidence="4" id="KW-1185">Reference proteome</keyword>
<dbReference type="GeneID" id="109967876"/>
<feature type="compositionally biased region" description="Polar residues" evidence="1">
    <location>
        <begin position="856"/>
        <end position="868"/>
    </location>
</feature>
<dbReference type="Pfam" id="PF00397">
    <property type="entry name" value="WW"/>
    <property type="match status" value="1"/>
</dbReference>
<feature type="compositionally biased region" description="Polar residues" evidence="1">
    <location>
        <begin position="141"/>
        <end position="157"/>
    </location>
</feature>
<evidence type="ECO:0000259" key="2">
    <source>
        <dbReference type="PROSITE" id="PS50020"/>
    </source>
</evidence>
<dbReference type="SMART" id="SM00456">
    <property type="entry name" value="WW"/>
    <property type="match status" value="2"/>
</dbReference>
<dbReference type="KEGG" id="malb:109967876"/>